<evidence type="ECO:0000256" key="3">
    <source>
        <dbReference type="ARBA" id="ARBA00022679"/>
    </source>
</evidence>
<dbReference type="EMBL" id="FLUQ01000003">
    <property type="protein sequence ID" value="SBW07582.1"/>
    <property type="molecule type" value="Genomic_DNA"/>
</dbReference>
<dbReference type="Pfam" id="PF13508">
    <property type="entry name" value="Acetyltransf_7"/>
    <property type="match status" value="1"/>
</dbReference>
<gene>
    <name evidence="7" type="ORF">KL86DPRO_30082</name>
</gene>
<keyword evidence="1" id="KW-0678">Repressor</keyword>
<organism evidence="7">
    <name type="scientific">uncultured delta proteobacterium</name>
    <dbReference type="NCBI Taxonomy" id="34034"/>
    <lineage>
        <taxon>Bacteria</taxon>
        <taxon>Deltaproteobacteria</taxon>
        <taxon>environmental samples</taxon>
    </lineage>
</organism>
<dbReference type="PANTHER" id="PTHR36449">
    <property type="entry name" value="ACETYLTRANSFERASE-RELATED"/>
    <property type="match status" value="1"/>
</dbReference>
<evidence type="ECO:0000256" key="5">
    <source>
        <dbReference type="ARBA" id="ARBA00049880"/>
    </source>
</evidence>
<name>A0A212K7G0_9DELT</name>
<accession>A0A212K7G0</accession>
<dbReference type="PANTHER" id="PTHR36449:SF1">
    <property type="entry name" value="ACETYLTRANSFERASE"/>
    <property type="match status" value="1"/>
</dbReference>
<dbReference type="InterPro" id="IPR000182">
    <property type="entry name" value="GNAT_dom"/>
</dbReference>
<evidence type="ECO:0000256" key="1">
    <source>
        <dbReference type="ARBA" id="ARBA00022491"/>
    </source>
</evidence>
<evidence type="ECO:0000259" key="6">
    <source>
        <dbReference type="Pfam" id="PF13508"/>
    </source>
</evidence>
<dbReference type="InterPro" id="IPR016181">
    <property type="entry name" value="Acyl_CoA_acyltransferase"/>
</dbReference>
<evidence type="ECO:0000256" key="4">
    <source>
        <dbReference type="ARBA" id="ARBA00023315"/>
    </source>
</evidence>
<feature type="domain" description="N-acetyltransferase" evidence="6">
    <location>
        <begin position="45"/>
        <end position="145"/>
    </location>
</feature>
<protein>
    <submittedName>
        <fullName evidence="7">GCN5-related N-acetyltransferase</fullName>
    </submittedName>
</protein>
<reference evidence="7" key="1">
    <citation type="submission" date="2016-04" db="EMBL/GenBank/DDBJ databases">
        <authorList>
            <person name="Evans L.H."/>
            <person name="Alamgir A."/>
            <person name="Owens N."/>
            <person name="Weber N.D."/>
            <person name="Virtaneva K."/>
            <person name="Barbian K."/>
            <person name="Babar A."/>
            <person name="Rosenke K."/>
        </authorList>
    </citation>
    <scope>NUCLEOTIDE SEQUENCE</scope>
    <source>
        <strain evidence="7">86</strain>
    </source>
</reference>
<keyword evidence="2" id="KW-1277">Toxin-antitoxin system</keyword>
<dbReference type="GO" id="GO:0016747">
    <property type="term" value="F:acyltransferase activity, transferring groups other than amino-acyl groups"/>
    <property type="evidence" value="ECO:0007669"/>
    <property type="project" value="InterPro"/>
</dbReference>
<sequence>MSLALSAPAPLTAAHDASQFFCGESSLDDWLRQRALKNETSGATRTYVVCSGNEVAGYYSLAVGSIEHKFAPGSVRRNMPQPIPVMILARLAVDRRYAGQNAGTGMLRDALLRTLQAADIAGIRALLVHALHERAAAFYRARGFAASPFDPLVLFLGLDHVRRLFAGS</sequence>
<comment type="catalytic activity">
    <reaction evidence="5">
        <text>glycyl-tRNA(Gly) + acetyl-CoA = N-acetylglycyl-tRNA(Gly) + CoA + H(+)</text>
        <dbReference type="Rhea" id="RHEA:81867"/>
        <dbReference type="Rhea" id="RHEA-COMP:9683"/>
        <dbReference type="Rhea" id="RHEA-COMP:19766"/>
        <dbReference type="ChEBI" id="CHEBI:15378"/>
        <dbReference type="ChEBI" id="CHEBI:57287"/>
        <dbReference type="ChEBI" id="CHEBI:57288"/>
        <dbReference type="ChEBI" id="CHEBI:78522"/>
        <dbReference type="ChEBI" id="CHEBI:232036"/>
    </reaction>
</comment>
<dbReference type="Gene3D" id="3.40.630.30">
    <property type="match status" value="1"/>
</dbReference>
<proteinExistence type="predicted"/>
<dbReference type="AlphaFoldDB" id="A0A212K7G0"/>
<keyword evidence="3 7" id="KW-0808">Transferase</keyword>
<evidence type="ECO:0000313" key="7">
    <source>
        <dbReference type="EMBL" id="SBW07582.1"/>
    </source>
</evidence>
<evidence type="ECO:0000256" key="2">
    <source>
        <dbReference type="ARBA" id="ARBA00022649"/>
    </source>
</evidence>
<keyword evidence="4" id="KW-0012">Acyltransferase</keyword>
<dbReference type="SUPFAM" id="SSF55729">
    <property type="entry name" value="Acyl-CoA N-acyltransferases (Nat)"/>
    <property type="match status" value="1"/>
</dbReference>